<proteinExistence type="predicted"/>
<protein>
    <submittedName>
        <fullName evidence="1">Uncharacterized protein</fullName>
    </submittedName>
</protein>
<reference evidence="1 2" key="1">
    <citation type="journal article" date="2020" name="Front. Microbiol.">
        <title>Phenotypic and Genetic Characterization of the Cheese Ripening Yeast Geotrichum candidum.</title>
        <authorList>
            <person name="Perkins V."/>
            <person name="Vignola S."/>
            <person name="Lessard M.H."/>
            <person name="Plante P.L."/>
            <person name="Corbeil J."/>
            <person name="Dugat-Bony E."/>
            <person name="Frenette M."/>
            <person name="Labrie S."/>
        </authorList>
    </citation>
    <scope>NUCLEOTIDE SEQUENCE [LARGE SCALE GENOMIC DNA]</scope>
    <source>
        <strain evidence="1 2">LMA-1147</strain>
    </source>
</reference>
<evidence type="ECO:0000313" key="1">
    <source>
        <dbReference type="EMBL" id="KAF5098629.1"/>
    </source>
</evidence>
<comment type="caution">
    <text evidence="1">The sequence shown here is derived from an EMBL/GenBank/DDBJ whole genome shotgun (WGS) entry which is preliminary data.</text>
</comment>
<name>A0ACB6V5F2_9ASCO</name>
<evidence type="ECO:0000313" key="2">
    <source>
        <dbReference type="Proteomes" id="UP000744676"/>
    </source>
</evidence>
<sequence length="376" mass="41909">MLSHLKSNRSYKLSVSKRALQNSSQLRSKQTNGYLDYKSGHQSFRRINSRYPNYEDGDEEEEFYNEDDDDFDDDDDDDYYHEYSESTPFRVAMNNKQSTANTSYGSFGGPGGRRAWKGNAHPIYNTSTSNSGSRAYSPHNYKRYGNGADGNNVRFQRIRFTLWMILIILSILGLGFVMGFLLATTKPLHNVAIADMFDILVSDEELMFDVVVEGINPGFLSVEISNVDLDVFARSAYVQDDKNSKDKGEPHTMLLGNIQHFEVPLSFDGGVLSRRLLKSVGQFRLVHPGRNTTSSPNDDNDDDVDLGVLPTENNSNSPSGGSGGGGNGGDIDNGQKKWARVSLHPFELIIRGVLKYDLLLSNNKMASISKVSIILL</sequence>
<keyword evidence="2" id="KW-1185">Reference proteome</keyword>
<dbReference type="EMBL" id="QVQA01000044">
    <property type="protein sequence ID" value="KAF5098629.1"/>
    <property type="molecule type" value="Genomic_DNA"/>
</dbReference>
<accession>A0ACB6V5F2</accession>
<dbReference type="Proteomes" id="UP000744676">
    <property type="component" value="Unassembled WGS sequence"/>
</dbReference>
<gene>
    <name evidence="1" type="ORF">D0Z00_001972</name>
</gene>
<organism evidence="1 2">
    <name type="scientific">Geotrichum galactomycetum</name>
    <dbReference type="NCBI Taxonomy" id="27317"/>
    <lineage>
        <taxon>Eukaryota</taxon>
        <taxon>Fungi</taxon>
        <taxon>Dikarya</taxon>
        <taxon>Ascomycota</taxon>
        <taxon>Saccharomycotina</taxon>
        <taxon>Dipodascomycetes</taxon>
        <taxon>Dipodascales</taxon>
        <taxon>Dipodascaceae</taxon>
        <taxon>Geotrichum</taxon>
    </lineage>
</organism>